<accession>A0ABS3MZS1</accession>
<feature type="transmembrane region" description="Helical" evidence="6">
    <location>
        <begin position="69"/>
        <end position="90"/>
    </location>
</feature>
<dbReference type="InterPro" id="IPR001123">
    <property type="entry name" value="LeuE-type"/>
</dbReference>
<protein>
    <submittedName>
        <fullName evidence="7">Amino acid transporter</fullName>
    </submittedName>
</protein>
<evidence type="ECO:0000313" key="7">
    <source>
        <dbReference type="EMBL" id="MBO1511516.1"/>
    </source>
</evidence>
<dbReference type="PANTHER" id="PTHR30086:SF20">
    <property type="entry name" value="ARGININE EXPORTER PROTEIN ARGO-RELATED"/>
    <property type="match status" value="1"/>
</dbReference>
<dbReference type="PANTHER" id="PTHR30086">
    <property type="entry name" value="ARGININE EXPORTER PROTEIN ARGO"/>
    <property type="match status" value="1"/>
</dbReference>
<evidence type="ECO:0000256" key="2">
    <source>
        <dbReference type="ARBA" id="ARBA00022475"/>
    </source>
</evidence>
<feature type="transmembrane region" description="Helical" evidence="6">
    <location>
        <begin position="143"/>
        <end position="167"/>
    </location>
</feature>
<feature type="transmembrane region" description="Helical" evidence="6">
    <location>
        <begin position="179"/>
        <end position="197"/>
    </location>
</feature>
<keyword evidence="8" id="KW-1185">Reference proteome</keyword>
<proteinExistence type="predicted"/>
<evidence type="ECO:0000313" key="8">
    <source>
        <dbReference type="Proteomes" id="UP000663981"/>
    </source>
</evidence>
<evidence type="ECO:0000256" key="6">
    <source>
        <dbReference type="SAM" id="Phobius"/>
    </source>
</evidence>
<evidence type="ECO:0000256" key="1">
    <source>
        <dbReference type="ARBA" id="ARBA00004651"/>
    </source>
</evidence>
<feature type="transmembrane region" description="Helical" evidence="6">
    <location>
        <begin position="110"/>
        <end position="131"/>
    </location>
</feature>
<name>A0ABS3MZS1_9BACI</name>
<dbReference type="Proteomes" id="UP000663981">
    <property type="component" value="Unassembled WGS sequence"/>
</dbReference>
<feature type="transmembrane region" description="Helical" evidence="6">
    <location>
        <begin position="6"/>
        <end position="26"/>
    </location>
</feature>
<comment type="caution">
    <text evidence="7">The sequence shown here is derived from an EMBL/GenBank/DDBJ whole genome shotgun (WGS) entry which is preliminary data.</text>
</comment>
<keyword evidence="5 6" id="KW-0472">Membrane</keyword>
<organism evidence="7 8">
    <name type="scientific">Metabacillus bambusae</name>
    <dbReference type="NCBI Taxonomy" id="2795218"/>
    <lineage>
        <taxon>Bacteria</taxon>
        <taxon>Bacillati</taxon>
        <taxon>Bacillota</taxon>
        <taxon>Bacilli</taxon>
        <taxon>Bacillales</taxon>
        <taxon>Bacillaceae</taxon>
        <taxon>Metabacillus</taxon>
    </lineage>
</organism>
<evidence type="ECO:0000256" key="5">
    <source>
        <dbReference type="ARBA" id="ARBA00023136"/>
    </source>
</evidence>
<dbReference type="Pfam" id="PF01810">
    <property type="entry name" value="LysE"/>
    <property type="match status" value="1"/>
</dbReference>
<evidence type="ECO:0000256" key="4">
    <source>
        <dbReference type="ARBA" id="ARBA00022989"/>
    </source>
</evidence>
<sequence length="204" mass="22326">MEAILHGIILGFGLILPLGVQNVFVFSQGATQPKLLRALPATVTAALCDTFLILLAVFGLSVIVLQFEWLRLSLMITGILFLLYMGYAIWRSKPTTIETNKALPIHQQIIFALSVSLLNPHAILDTVGVIGTSALKYVGTEQVYFTIGCIIVSWIWFFGLTLVGTVMKSLDSTGALMNIFNKCSALFIWGTAIYLFIGLTKVPL</sequence>
<dbReference type="EMBL" id="JAGDEL010000004">
    <property type="protein sequence ID" value="MBO1511516.1"/>
    <property type="molecule type" value="Genomic_DNA"/>
</dbReference>
<keyword evidence="4 6" id="KW-1133">Transmembrane helix</keyword>
<reference evidence="7 8" key="1">
    <citation type="submission" date="2021-03" db="EMBL/GenBank/DDBJ databases">
        <title>Whole genome sequence of Metabacillus bambusae BG109.</title>
        <authorList>
            <person name="Jeong J.W."/>
        </authorList>
    </citation>
    <scope>NUCLEOTIDE SEQUENCE [LARGE SCALE GENOMIC DNA]</scope>
    <source>
        <strain evidence="7 8">BG109</strain>
    </source>
</reference>
<evidence type="ECO:0000256" key="3">
    <source>
        <dbReference type="ARBA" id="ARBA00022692"/>
    </source>
</evidence>
<feature type="transmembrane region" description="Helical" evidence="6">
    <location>
        <begin position="38"/>
        <end position="63"/>
    </location>
</feature>
<comment type="subcellular location">
    <subcellularLocation>
        <location evidence="1">Cell membrane</location>
        <topology evidence="1">Multi-pass membrane protein</topology>
    </subcellularLocation>
</comment>
<keyword evidence="3 6" id="KW-0812">Transmembrane</keyword>
<dbReference type="RefSeq" id="WP_207976589.1">
    <property type="nucleotide sequence ID" value="NZ_JAGDEL010000004.1"/>
</dbReference>
<gene>
    <name evidence="7" type="ORF">I7822_07530</name>
</gene>
<keyword evidence="2" id="KW-1003">Cell membrane</keyword>